<evidence type="ECO:0000313" key="4">
    <source>
        <dbReference type="Proteomes" id="UP000319894"/>
    </source>
</evidence>
<dbReference type="EMBL" id="QMDX01000001">
    <property type="protein sequence ID" value="TSD15769.1"/>
    <property type="molecule type" value="Genomic_DNA"/>
</dbReference>
<dbReference type="AlphaFoldDB" id="A0A554NEE5"/>
<dbReference type="InParanoid" id="A0A554NEE5"/>
<keyword evidence="1 3" id="KW-0378">Hydrolase</keyword>
<dbReference type="Gene3D" id="3.40.50.1820">
    <property type="entry name" value="alpha/beta hydrolase"/>
    <property type="match status" value="1"/>
</dbReference>
<dbReference type="InterPro" id="IPR000639">
    <property type="entry name" value="Epox_hydrolase-like"/>
</dbReference>
<feature type="domain" description="AB hydrolase-1" evidence="2">
    <location>
        <begin position="40"/>
        <end position="291"/>
    </location>
</feature>
<dbReference type="GO" id="GO:0016787">
    <property type="term" value="F:hydrolase activity"/>
    <property type="evidence" value="ECO:0007669"/>
    <property type="project" value="UniProtKB-KW"/>
</dbReference>
<sequence length="307" mass="34697">MPPRLATDASLLHDPAINSVYRDIDGLELHAVVAGDPDDPLVVLHHGFPEFWWGWADYVRPLVDAGYRVLVPDGRGYNLSEAPDTLPEYTTDRLSADVATWIRSEGKESAHVVGHDWGAAVAWDAALRRSDLVDRLVTINVPHPAAFAGALMPSRERWRLNLQQWRRSWYILLFQLPWLPEWLNRRRDYEGMARFLRQASPGTFSDADMDRYRAAWSRPGALGAMLDWYRAAVQHRPDLPGTTVEQPTLVIWGEDDDALLPELAERSVGFCENGRLERFPDATHWVTHERPEAVTELIVDHLGGGGG</sequence>
<reference evidence="3 4" key="1">
    <citation type="submission" date="2018-06" db="EMBL/GenBank/DDBJ databases">
        <title>Natronomonas sp. F16-60 a new haloarchaeon isolated from a solar saltern of Isla Cristina, Huelva, Spain.</title>
        <authorList>
            <person name="Duran-Viseras A."/>
            <person name="Sanchez-Porro C."/>
            <person name="Ventosa A."/>
        </authorList>
    </citation>
    <scope>NUCLEOTIDE SEQUENCE [LARGE SCALE GENOMIC DNA]</scope>
    <source>
        <strain evidence="3 4">F16-60</strain>
    </source>
</reference>
<dbReference type="OrthoDB" id="299757at2157"/>
<dbReference type="Pfam" id="PF00561">
    <property type="entry name" value="Abhydrolase_1"/>
    <property type="match status" value="1"/>
</dbReference>
<dbReference type="Proteomes" id="UP000319894">
    <property type="component" value="Unassembled WGS sequence"/>
</dbReference>
<accession>A0A554NEE5</accession>
<protein>
    <submittedName>
        <fullName evidence="3">Alpha/beta hydrolase</fullName>
    </submittedName>
</protein>
<gene>
    <name evidence="3" type="ORF">DP107_00890</name>
</gene>
<evidence type="ECO:0000256" key="1">
    <source>
        <dbReference type="ARBA" id="ARBA00022801"/>
    </source>
</evidence>
<dbReference type="InterPro" id="IPR000073">
    <property type="entry name" value="AB_hydrolase_1"/>
</dbReference>
<name>A0A554NEE5_9EURY</name>
<dbReference type="InterPro" id="IPR029058">
    <property type="entry name" value="AB_hydrolase_fold"/>
</dbReference>
<dbReference type="RefSeq" id="WP_144260246.1">
    <property type="nucleotide sequence ID" value="NZ_QMDX01000001.1"/>
</dbReference>
<proteinExistence type="predicted"/>
<dbReference type="PRINTS" id="PR00412">
    <property type="entry name" value="EPOXHYDRLASE"/>
</dbReference>
<organism evidence="3 4">
    <name type="scientific">Haloglomus irregulare</name>
    <dbReference type="NCBI Taxonomy" id="2234134"/>
    <lineage>
        <taxon>Archaea</taxon>
        <taxon>Methanobacteriati</taxon>
        <taxon>Methanobacteriota</taxon>
        <taxon>Stenosarchaea group</taxon>
        <taxon>Halobacteria</taxon>
        <taxon>Halobacteriales</taxon>
        <taxon>Natronomonadaceae</taxon>
        <taxon>Haloglomus</taxon>
    </lineage>
</organism>
<evidence type="ECO:0000313" key="3">
    <source>
        <dbReference type="EMBL" id="TSD15769.1"/>
    </source>
</evidence>
<comment type="caution">
    <text evidence="3">The sequence shown here is derived from an EMBL/GenBank/DDBJ whole genome shotgun (WGS) entry which is preliminary data.</text>
</comment>
<keyword evidence="4" id="KW-1185">Reference proteome</keyword>
<dbReference type="PRINTS" id="PR00111">
    <property type="entry name" value="ABHYDROLASE"/>
</dbReference>
<evidence type="ECO:0000259" key="2">
    <source>
        <dbReference type="Pfam" id="PF00561"/>
    </source>
</evidence>
<dbReference type="PANTHER" id="PTHR43329">
    <property type="entry name" value="EPOXIDE HYDROLASE"/>
    <property type="match status" value="1"/>
</dbReference>
<dbReference type="SUPFAM" id="SSF53474">
    <property type="entry name" value="alpha/beta-Hydrolases"/>
    <property type="match status" value="1"/>
</dbReference>